<keyword evidence="1" id="KW-0802">TPR repeat</keyword>
<proteinExistence type="predicted"/>
<dbReference type="InterPro" id="IPR053163">
    <property type="entry name" value="HTH-type_regulator_Rgg"/>
</dbReference>
<dbReference type="Gene3D" id="1.25.40.10">
    <property type="entry name" value="Tetratricopeptide repeat domain"/>
    <property type="match status" value="1"/>
</dbReference>
<accession>A0ABX3CMN9</accession>
<evidence type="ECO:0000259" key="2">
    <source>
        <dbReference type="PROSITE" id="PS50943"/>
    </source>
</evidence>
<dbReference type="CDD" id="cd00093">
    <property type="entry name" value="HTH_XRE"/>
    <property type="match status" value="1"/>
</dbReference>
<evidence type="ECO:0000256" key="1">
    <source>
        <dbReference type="PROSITE-ProRule" id="PRU00339"/>
    </source>
</evidence>
<dbReference type="Gene3D" id="1.10.260.40">
    <property type="entry name" value="lambda repressor-like DNA-binding domains"/>
    <property type="match status" value="1"/>
</dbReference>
<dbReference type="SUPFAM" id="SSF48452">
    <property type="entry name" value="TPR-like"/>
    <property type="match status" value="1"/>
</dbReference>
<dbReference type="PROSITE" id="PS50005">
    <property type="entry name" value="TPR"/>
    <property type="match status" value="1"/>
</dbReference>
<gene>
    <name evidence="3" type="ORF">BBV17_24545</name>
</gene>
<dbReference type="InterPro" id="IPR010982">
    <property type="entry name" value="Lambda_DNA-bd_dom_sf"/>
</dbReference>
<dbReference type="Proteomes" id="UP000180194">
    <property type="component" value="Unassembled WGS sequence"/>
</dbReference>
<dbReference type="InterPro" id="IPR019734">
    <property type="entry name" value="TPR_rpt"/>
</dbReference>
<sequence length="441" mass="51748">MYIDKVKVGQNIRKIRKQKELTLKELSSNICSIAKLSNIENGIGEISLEDLEKICIKLNISLQDLLPKSEKFFLDQSRIAYARIEDLIRMGLSELAQESLEKIQKEDLFLPLQIKYLKALNCYEGRNFHNSMHFLFDIQNEKPSNEIEKELISKAYNLTGVIYFTLGDYASAQEMFEYAMNTSTNKQWTNTVLFNLLVVYSTKGQVIDARFKIGEINYNNFPHQQKIRYIKTILDVLEGDYNQSIEKIFELRNEFFQVKDFDTFLKTILFFIYIHDKHPKIFGTYLIEVESFILDIAEIKKIPENINPILLTNILQTMALHYLKQKDFTKAMNYLKHAFVYEAKYPNDPMHAFTFYLAALVNNQTEDDNETQLDYLKKAMNQIQYGQASVLKGLILYQIAKLEENETSYWKQAADNFYDSMLINNYFNHITLSLLMPDLLY</sequence>
<dbReference type="Pfam" id="PF01381">
    <property type="entry name" value="HTH_3"/>
    <property type="match status" value="1"/>
</dbReference>
<dbReference type="SMART" id="SM00530">
    <property type="entry name" value="HTH_XRE"/>
    <property type="match status" value="1"/>
</dbReference>
<feature type="repeat" description="TPR" evidence="1">
    <location>
        <begin position="153"/>
        <end position="186"/>
    </location>
</feature>
<dbReference type="InterPro" id="IPR011990">
    <property type="entry name" value="TPR-like_helical_dom_sf"/>
</dbReference>
<organism evidence="3 4">
    <name type="scientific">Cytobacillus oceanisediminis</name>
    <dbReference type="NCBI Taxonomy" id="665099"/>
    <lineage>
        <taxon>Bacteria</taxon>
        <taxon>Bacillati</taxon>
        <taxon>Bacillota</taxon>
        <taxon>Bacilli</taxon>
        <taxon>Bacillales</taxon>
        <taxon>Bacillaceae</taxon>
        <taxon>Cytobacillus</taxon>
    </lineage>
</organism>
<evidence type="ECO:0000313" key="4">
    <source>
        <dbReference type="Proteomes" id="UP000180194"/>
    </source>
</evidence>
<dbReference type="SMART" id="SM00028">
    <property type="entry name" value="TPR"/>
    <property type="match status" value="2"/>
</dbReference>
<feature type="domain" description="HTH cro/C1-type" evidence="2">
    <location>
        <begin position="12"/>
        <end position="65"/>
    </location>
</feature>
<dbReference type="PANTHER" id="PTHR37038">
    <property type="entry name" value="TRANSCRIPTIONAL REGULATOR-RELATED"/>
    <property type="match status" value="1"/>
</dbReference>
<dbReference type="InterPro" id="IPR001387">
    <property type="entry name" value="Cro/C1-type_HTH"/>
</dbReference>
<dbReference type="RefSeq" id="WP_071158554.1">
    <property type="nucleotide sequence ID" value="NZ_MBRJ01000040.1"/>
</dbReference>
<comment type="caution">
    <text evidence="3">The sequence shown here is derived from an EMBL/GenBank/DDBJ whole genome shotgun (WGS) entry which is preliminary data.</text>
</comment>
<evidence type="ECO:0000313" key="3">
    <source>
        <dbReference type="EMBL" id="OHX44682.1"/>
    </source>
</evidence>
<dbReference type="SUPFAM" id="SSF47413">
    <property type="entry name" value="lambda repressor-like DNA-binding domains"/>
    <property type="match status" value="1"/>
</dbReference>
<protein>
    <recommendedName>
        <fullName evidence="2">HTH cro/C1-type domain-containing protein</fullName>
    </recommendedName>
</protein>
<name>A0ABX3CMN9_9BACI</name>
<dbReference type="PROSITE" id="PS50943">
    <property type="entry name" value="HTH_CROC1"/>
    <property type="match status" value="1"/>
</dbReference>
<reference evidence="3 4" key="1">
    <citation type="submission" date="2016-07" db="EMBL/GenBank/DDBJ databases">
        <title>Bacillus oceanisediminis whole genome.</title>
        <authorList>
            <person name="Pal Y."/>
            <person name="Verma A."/>
            <person name="Mual P."/>
            <person name="Srinivasan K."/>
        </authorList>
    </citation>
    <scope>NUCLEOTIDE SEQUENCE [LARGE SCALE GENOMIC DNA]</scope>
    <source>
        <strain evidence="3 4">Bhandara28</strain>
    </source>
</reference>
<keyword evidence="4" id="KW-1185">Reference proteome</keyword>
<dbReference type="EMBL" id="MBRJ01000040">
    <property type="protein sequence ID" value="OHX44682.1"/>
    <property type="molecule type" value="Genomic_DNA"/>
</dbReference>